<comment type="caution">
    <text evidence="8">The sequence shown here is derived from an EMBL/GenBank/DDBJ whole genome shotgun (WGS) entry which is preliminary data.</text>
</comment>
<feature type="chain" id="PRO_5020928158" evidence="7">
    <location>
        <begin position="25"/>
        <end position="264"/>
    </location>
</feature>
<evidence type="ECO:0000256" key="6">
    <source>
        <dbReference type="ARBA" id="ARBA00023288"/>
    </source>
</evidence>
<dbReference type="CDD" id="cd13598">
    <property type="entry name" value="PBP2_lipoprotein_IlpA_like"/>
    <property type="match status" value="1"/>
</dbReference>
<evidence type="ECO:0000256" key="3">
    <source>
        <dbReference type="ARBA" id="ARBA00022729"/>
    </source>
</evidence>
<dbReference type="PANTHER" id="PTHR30429:SF1">
    <property type="entry name" value="D-METHIONINE-BINDING LIPOPROTEIN METQ-RELATED"/>
    <property type="match status" value="1"/>
</dbReference>
<dbReference type="GO" id="GO:0016020">
    <property type="term" value="C:membrane"/>
    <property type="evidence" value="ECO:0007669"/>
    <property type="project" value="UniProtKB-SubCell"/>
</dbReference>
<proteinExistence type="inferred from homology"/>
<dbReference type="Pfam" id="PF03180">
    <property type="entry name" value="Lipoprotein_9"/>
    <property type="match status" value="1"/>
</dbReference>
<dbReference type="Gene3D" id="3.40.190.10">
    <property type="entry name" value="Periplasmic binding protein-like II"/>
    <property type="match status" value="2"/>
</dbReference>
<keyword evidence="6" id="KW-0449">Lipoprotein</keyword>
<keyword evidence="9" id="KW-1185">Reference proteome</keyword>
<dbReference type="SUPFAM" id="SSF53850">
    <property type="entry name" value="Periplasmic binding protein-like II"/>
    <property type="match status" value="1"/>
</dbReference>
<comment type="similarity">
    <text evidence="2">Belongs to the NlpA lipoprotein family.</text>
</comment>
<evidence type="ECO:0000313" key="9">
    <source>
        <dbReference type="Proteomes" id="UP000295122"/>
    </source>
</evidence>
<feature type="signal peptide" evidence="7">
    <location>
        <begin position="1"/>
        <end position="24"/>
    </location>
</feature>
<evidence type="ECO:0000256" key="1">
    <source>
        <dbReference type="ARBA" id="ARBA00004635"/>
    </source>
</evidence>
<dbReference type="InterPro" id="IPR004872">
    <property type="entry name" value="Lipoprotein_NlpA"/>
</dbReference>
<reference evidence="8 9" key="1">
    <citation type="submission" date="2019-03" db="EMBL/GenBank/DDBJ databases">
        <title>Genomic Encyclopedia of Type Strains, Phase IV (KMG-IV): sequencing the most valuable type-strain genomes for metagenomic binning, comparative biology and taxonomic classification.</title>
        <authorList>
            <person name="Goeker M."/>
        </authorList>
    </citation>
    <scope>NUCLEOTIDE SEQUENCE [LARGE SCALE GENOMIC DNA]</scope>
    <source>
        <strain evidence="8 9">DSM 25903</strain>
    </source>
</reference>
<evidence type="ECO:0000256" key="4">
    <source>
        <dbReference type="ARBA" id="ARBA00023136"/>
    </source>
</evidence>
<evidence type="ECO:0000256" key="5">
    <source>
        <dbReference type="ARBA" id="ARBA00023139"/>
    </source>
</evidence>
<evidence type="ECO:0000256" key="2">
    <source>
        <dbReference type="ARBA" id="ARBA00008973"/>
    </source>
</evidence>
<dbReference type="PANTHER" id="PTHR30429">
    <property type="entry name" value="D-METHIONINE-BINDING LIPOPROTEIN METQ"/>
    <property type="match status" value="1"/>
</dbReference>
<keyword evidence="3 7" id="KW-0732">Signal</keyword>
<evidence type="ECO:0000256" key="7">
    <source>
        <dbReference type="SAM" id="SignalP"/>
    </source>
</evidence>
<dbReference type="Proteomes" id="UP000295122">
    <property type="component" value="Unassembled WGS sequence"/>
</dbReference>
<gene>
    <name evidence="8" type="ORF">EV668_0360</name>
</gene>
<sequence length="264" mass="28527">MPRLSRRAVLGAAMAASISSRALAQKQSIKVGVTAGPHAEVLAAVKKVAAERGLDITVIEFTDYVVPNQALAAGDLDANSFQHEPYLKNQIAKTGWKLVKVATTTASPQGIYSKKYKRIADLPAGATIAIQNDPSNGARSLQILDANGVIKLKDPSNTASTLADIAENPKRFRFVELDAAQLARALDDVDAASINNNYAIQAGLSPVTDPLIREPVEGPWVNIIATRIADKDKPWVKLLAESYRSEPVRQFVLDRFKGAYVPTW</sequence>
<keyword evidence="4" id="KW-0472">Membrane</keyword>
<accession>A0A4R7C8D3</accession>
<dbReference type="AlphaFoldDB" id="A0A4R7C8D3"/>
<comment type="subcellular location">
    <subcellularLocation>
        <location evidence="1">Membrane</location>
        <topology evidence="1">Lipid-anchor</topology>
    </subcellularLocation>
</comment>
<dbReference type="EMBL" id="SNZR01000011">
    <property type="protein sequence ID" value="TDR93106.1"/>
    <property type="molecule type" value="Genomic_DNA"/>
</dbReference>
<evidence type="ECO:0000313" key="8">
    <source>
        <dbReference type="EMBL" id="TDR93106.1"/>
    </source>
</evidence>
<keyword evidence="5" id="KW-0564">Palmitate</keyword>
<protein>
    <submittedName>
        <fullName evidence="8">D-methionine transport system substrate-binding protein</fullName>
    </submittedName>
</protein>
<organism evidence="8 9">
    <name type="scientific">Enterovirga rhinocerotis</name>
    <dbReference type="NCBI Taxonomy" id="1339210"/>
    <lineage>
        <taxon>Bacteria</taxon>
        <taxon>Pseudomonadati</taxon>
        <taxon>Pseudomonadota</taxon>
        <taxon>Alphaproteobacteria</taxon>
        <taxon>Hyphomicrobiales</taxon>
        <taxon>Methylobacteriaceae</taxon>
        <taxon>Enterovirga</taxon>
    </lineage>
</organism>
<dbReference type="PIRSF" id="PIRSF002854">
    <property type="entry name" value="MetQ"/>
    <property type="match status" value="1"/>
</dbReference>
<name>A0A4R7C8D3_9HYPH</name>